<dbReference type="PANTHER" id="PTHR38133:SF1">
    <property type="entry name" value="SLR1429 PROTEIN"/>
    <property type="match status" value="1"/>
</dbReference>
<evidence type="ECO:0000259" key="2">
    <source>
        <dbReference type="PROSITE" id="PS50966"/>
    </source>
</evidence>
<organism evidence="3">
    <name type="scientific">marine sediment metagenome</name>
    <dbReference type="NCBI Taxonomy" id="412755"/>
    <lineage>
        <taxon>unclassified sequences</taxon>
        <taxon>metagenomes</taxon>
        <taxon>ecological metagenomes</taxon>
    </lineage>
</organism>
<dbReference type="EMBL" id="LAZR01005009">
    <property type="protein sequence ID" value="KKN03681.1"/>
    <property type="molecule type" value="Genomic_DNA"/>
</dbReference>
<protein>
    <recommendedName>
        <fullName evidence="2">SWIM-type domain-containing protein</fullName>
    </recommendedName>
</protein>
<dbReference type="GO" id="GO:0008270">
    <property type="term" value="F:zinc ion binding"/>
    <property type="evidence" value="ECO:0007669"/>
    <property type="project" value="InterPro"/>
</dbReference>
<feature type="region of interest" description="Disordered" evidence="1">
    <location>
        <begin position="304"/>
        <end position="324"/>
    </location>
</feature>
<dbReference type="InterPro" id="IPR007527">
    <property type="entry name" value="Znf_SWIM"/>
</dbReference>
<evidence type="ECO:0000256" key="1">
    <source>
        <dbReference type="SAM" id="MobiDB-lite"/>
    </source>
</evidence>
<name>A0A0F9PRF6_9ZZZZ</name>
<feature type="domain" description="SWIM-type" evidence="2">
    <location>
        <begin position="133"/>
        <end position="168"/>
    </location>
</feature>
<gene>
    <name evidence="3" type="ORF">LCGC14_1105270</name>
</gene>
<evidence type="ECO:0000313" key="3">
    <source>
        <dbReference type="EMBL" id="KKN03681.1"/>
    </source>
</evidence>
<dbReference type="PROSITE" id="PS50966">
    <property type="entry name" value="ZF_SWIM"/>
    <property type="match status" value="1"/>
</dbReference>
<reference evidence="3" key="1">
    <citation type="journal article" date="2015" name="Nature">
        <title>Complex archaea that bridge the gap between prokaryotes and eukaryotes.</title>
        <authorList>
            <person name="Spang A."/>
            <person name="Saw J.H."/>
            <person name="Jorgensen S.L."/>
            <person name="Zaremba-Niedzwiedzka K."/>
            <person name="Martijn J."/>
            <person name="Lind A.E."/>
            <person name="van Eijk R."/>
            <person name="Schleper C."/>
            <person name="Guy L."/>
            <person name="Ettema T.J."/>
        </authorList>
    </citation>
    <scope>NUCLEOTIDE SEQUENCE</scope>
</reference>
<dbReference type="AlphaFoldDB" id="A0A0F9PRF6"/>
<dbReference type="PANTHER" id="PTHR38133">
    <property type="entry name" value="SLR1429 PROTEIN"/>
    <property type="match status" value="1"/>
</dbReference>
<proteinExistence type="predicted"/>
<comment type="caution">
    <text evidence="3">The sequence shown here is derived from an EMBL/GenBank/DDBJ whole genome shotgun (WGS) entry which is preliminary data.</text>
</comment>
<sequence>MSWRYTYYKTSTPIKIEGGIKARSKRGNIGDTWWSKQWVKVLESFGWSNRLQRGRRYARSGQVIDFTLSPGKVKAKVQGSVRSPYSVSIEIKAFQVKEWERITDEMSHKAIFAAKLLAGEMPQNIEDVFNAAGVSLFPKSSKDIKTNCSCPDSANPCKHIAAVHYILAEEFDNDPFMLFKLRGKTREEINISLRKKRTINIKNQDNPEDNSCSKTIEQKEKAIVSLDSFWTGEEIDLFSFNISLPEVSTTIIKRLGTPQFWDSKENFVEVMSEYYDKISMCAIKVAYGEQFEIERIKKKKSLENRRKPQKLAKPIKESSLQKNFNRETGKNAIWGGKETNGYLEWKKKYRTKKKD</sequence>
<accession>A0A0F9PRF6</accession>
<dbReference type="Pfam" id="PF04434">
    <property type="entry name" value="SWIM"/>
    <property type="match status" value="1"/>
</dbReference>